<dbReference type="PANTHER" id="PTHR30629:SF2">
    <property type="entry name" value="PROPHAGE INTEGRASE INTS-RELATED"/>
    <property type="match status" value="1"/>
</dbReference>
<proteinExistence type="inferred from homology"/>
<dbReference type="InterPro" id="IPR002104">
    <property type="entry name" value="Integrase_catalytic"/>
</dbReference>
<dbReference type="InterPro" id="IPR050808">
    <property type="entry name" value="Phage_Integrase"/>
</dbReference>
<gene>
    <name evidence="6" type="ORF">EXN61_11495</name>
</gene>
<evidence type="ECO:0000256" key="1">
    <source>
        <dbReference type="ARBA" id="ARBA00008857"/>
    </source>
</evidence>
<dbReference type="Gene3D" id="1.10.150.130">
    <property type="match status" value="1"/>
</dbReference>
<dbReference type="AlphaFoldDB" id="A0A546Y0R9"/>
<feature type="domain" description="Tyr recombinase" evidence="5">
    <location>
        <begin position="163"/>
        <end position="332"/>
    </location>
</feature>
<dbReference type="SUPFAM" id="SSF56349">
    <property type="entry name" value="DNA breaking-rejoining enzymes"/>
    <property type="match status" value="1"/>
</dbReference>
<keyword evidence="3" id="KW-0238">DNA-binding</keyword>
<organism evidence="6 7">
    <name type="scientific">Agrobacterium tumefaciens</name>
    <dbReference type="NCBI Taxonomy" id="358"/>
    <lineage>
        <taxon>Bacteria</taxon>
        <taxon>Pseudomonadati</taxon>
        <taxon>Pseudomonadota</taxon>
        <taxon>Alphaproteobacteria</taxon>
        <taxon>Hyphomicrobiales</taxon>
        <taxon>Rhizobiaceae</taxon>
        <taxon>Rhizobium/Agrobacterium group</taxon>
        <taxon>Agrobacterium</taxon>
        <taxon>Agrobacterium tumefaciens complex</taxon>
    </lineage>
</organism>
<keyword evidence="4" id="KW-0233">DNA recombination</keyword>
<name>A0A546Y0R9_AGRTU</name>
<evidence type="ECO:0000256" key="3">
    <source>
        <dbReference type="ARBA" id="ARBA00023125"/>
    </source>
</evidence>
<dbReference type="PROSITE" id="PS51898">
    <property type="entry name" value="TYR_RECOMBINASE"/>
    <property type="match status" value="1"/>
</dbReference>
<dbReference type="GO" id="GO:0003677">
    <property type="term" value="F:DNA binding"/>
    <property type="evidence" value="ECO:0007669"/>
    <property type="project" value="UniProtKB-KW"/>
</dbReference>
<dbReference type="InterPro" id="IPR013762">
    <property type="entry name" value="Integrase-like_cat_sf"/>
</dbReference>
<evidence type="ECO:0000256" key="2">
    <source>
        <dbReference type="ARBA" id="ARBA00022908"/>
    </source>
</evidence>
<dbReference type="GO" id="GO:0006310">
    <property type="term" value="P:DNA recombination"/>
    <property type="evidence" value="ECO:0007669"/>
    <property type="project" value="UniProtKB-KW"/>
</dbReference>
<dbReference type="InterPro" id="IPR011010">
    <property type="entry name" value="DNA_brk_join_enz"/>
</dbReference>
<accession>A0A546Y0R9</accession>
<dbReference type="GO" id="GO:0015074">
    <property type="term" value="P:DNA integration"/>
    <property type="evidence" value="ECO:0007669"/>
    <property type="project" value="UniProtKB-KW"/>
</dbReference>
<protein>
    <submittedName>
        <fullName evidence="6">Integrase</fullName>
    </submittedName>
</protein>
<evidence type="ECO:0000259" key="5">
    <source>
        <dbReference type="PROSITE" id="PS51898"/>
    </source>
</evidence>
<sequence length="346" mass="38355">MPKPRYQYVQRQVTRHGKVVWYFRIGDGQRIRLPGEYGSEEFVKAWKSLIAGETISQQPAGKHTLKWLVDKYQQSAAFRGLKPSTQANRRNILKKACENGGKMLISAITRATIAAGRDRRADTPHAAINFMKVTGYLFEWAVDAGYAKSNPVKDVKRPKVKSSGFTPWTEEDVIAFYRKHDQGTQERLALEIMLFTGLRRSDAYRLGPQHIRSEVIEIKATKNGEDLFIPLHPILSATLRGVKSGHMAYIVTPKQGRPFKSAASFGNWFGDACAEAGVSGRAHGIRKQVAQKLAEAGGSNAELKALFGWNSDAMAALYTKGADKRRLAQAAAEKLSVSRDYGEGNG</sequence>
<dbReference type="Pfam" id="PF00589">
    <property type="entry name" value="Phage_integrase"/>
    <property type="match status" value="1"/>
</dbReference>
<keyword evidence="2" id="KW-0229">DNA integration</keyword>
<dbReference type="Gene3D" id="1.10.443.10">
    <property type="entry name" value="Intergrase catalytic core"/>
    <property type="match status" value="1"/>
</dbReference>
<dbReference type="PANTHER" id="PTHR30629">
    <property type="entry name" value="PROPHAGE INTEGRASE"/>
    <property type="match status" value="1"/>
</dbReference>
<comment type="caution">
    <text evidence="6">The sequence shown here is derived from an EMBL/GenBank/DDBJ whole genome shotgun (WGS) entry which is preliminary data.</text>
</comment>
<dbReference type="Proteomes" id="UP000317023">
    <property type="component" value="Unassembled WGS sequence"/>
</dbReference>
<comment type="similarity">
    <text evidence="1">Belongs to the 'phage' integrase family.</text>
</comment>
<dbReference type="EMBL" id="SGOE01000003">
    <property type="protein sequence ID" value="TRB06563.1"/>
    <property type="molecule type" value="Genomic_DNA"/>
</dbReference>
<evidence type="ECO:0000313" key="7">
    <source>
        <dbReference type="Proteomes" id="UP000317023"/>
    </source>
</evidence>
<reference evidence="6 7" key="1">
    <citation type="journal article" date="2019" name="Appl. Microbiol. Biotechnol.">
        <title>Differential efficiency of wild type rhizogenic strains for rol gene transformation of plants.</title>
        <authorList>
            <person name="Desmet S."/>
            <person name="De Keyser E."/>
            <person name="Van Vaerenbergh J."/>
            <person name="Baeyen S."/>
            <person name="Van Huylenbroeck J."/>
            <person name="Geelen D."/>
            <person name="Dhooghe E."/>
        </authorList>
    </citation>
    <scope>NUCLEOTIDE SEQUENCE [LARGE SCALE GENOMIC DNA]</scope>
    <source>
        <strain evidence="6 7">MAFF210266</strain>
    </source>
</reference>
<evidence type="ECO:0000313" key="6">
    <source>
        <dbReference type="EMBL" id="TRB06563.1"/>
    </source>
</evidence>
<dbReference type="InterPro" id="IPR010998">
    <property type="entry name" value="Integrase_recombinase_N"/>
</dbReference>
<evidence type="ECO:0000256" key="4">
    <source>
        <dbReference type="ARBA" id="ARBA00023172"/>
    </source>
</evidence>